<dbReference type="EMBL" id="CAJVQB010020355">
    <property type="protein sequence ID" value="CAG8794233.1"/>
    <property type="molecule type" value="Genomic_DNA"/>
</dbReference>
<organism evidence="2 3">
    <name type="scientific">Gigaspora margarita</name>
    <dbReference type="NCBI Taxonomy" id="4874"/>
    <lineage>
        <taxon>Eukaryota</taxon>
        <taxon>Fungi</taxon>
        <taxon>Fungi incertae sedis</taxon>
        <taxon>Mucoromycota</taxon>
        <taxon>Glomeromycotina</taxon>
        <taxon>Glomeromycetes</taxon>
        <taxon>Diversisporales</taxon>
        <taxon>Gigasporaceae</taxon>
        <taxon>Gigaspora</taxon>
    </lineage>
</organism>
<evidence type="ECO:0000313" key="3">
    <source>
        <dbReference type="Proteomes" id="UP000789901"/>
    </source>
</evidence>
<proteinExistence type="predicted"/>
<feature type="domain" description="DUF659" evidence="1">
    <location>
        <begin position="92"/>
        <end position="161"/>
    </location>
</feature>
<name>A0ABN7VQX9_GIGMA</name>
<dbReference type="InterPro" id="IPR007021">
    <property type="entry name" value="DUF659"/>
</dbReference>
<evidence type="ECO:0000313" key="2">
    <source>
        <dbReference type="EMBL" id="CAG8794233.1"/>
    </source>
</evidence>
<sequence length="162" mass="18136">MTEESNLYSNSSLTYSEEDTLINTEQGQLINQQIWEYYITSSNIGSCSASCYHCPKSWSCGRPGEMETHLANICLGVPKNIKEYWQESLSIKDYSKISQTGVFIANEIETIIKTIGINEFAGIVMDCGSNVRVACQIINQMYPHILNIHCTAHSLNLIATDL</sequence>
<dbReference type="Proteomes" id="UP000789901">
    <property type="component" value="Unassembled WGS sequence"/>
</dbReference>
<protein>
    <submittedName>
        <fullName evidence="2">16048_t:CDS:1</fullName>
    </submittedName>
</protein>
<evidence type="ECO:0000259" key="1">
    <source>
        <dbReference type="Pfam" id="PF04937"/>
    </source>
</evidence>
<feature type="non-terminal residue" evidence="2">
    <location>
        <position position="162"/>
    </location>
</feature>
<dbReference type="Pfam" id="PF04937">
    <property type="entry name" value="DUF659"/>
    <property type="match status" value="1"/>
</dbReference>
<keyword evidence="3" id="KW-1185">Reference proteome</keyword>
<reference evidence="2 3" key="1">
    <citation type="submission" date="2021-06" db="EMBL/GenBank/DDBJ databases">
        <authorList>
            <person name="Kallberg Y."/>
            <person name="Tangrot J."/>
            <person name="Rosling A."/>
        </authorList>
    </citation>
    <scope>NUCLEOTIDE SEQUENCE [LARGE SCALE GENOMIC DNA]</scope>
    <source>
        <strain evidence="2 3">120-4 pot B 10/14</strain>
    </source>
</reference>
<accession>A0ABN7VQX9</accession>
<gene>
    <name evidence="2" type="ORF">GMARGA_LOCUS21743</name>
</gene>
<comment type="caution">
    <text evidence="2">The sequence shown here is derived from an EMBL/GenBank/DDBJ whole genome shotgun (WGS) entry which is preliminary data.</text>
</comment>